<sequence length="49" mass="6073">MSPFFWYRKEISSRNYWKYVKGRSNATVEISKRFAHLEGLRYRLMEARL</sequence>
<dbReference type="AlphaFoldDB" id="A0A0A9DAF6"/>
<organism evidence="1">
    <name type="scientific">Arundo donax</name>
    <name type="common">Giant reed</name>
    <name type="synonym">Donax arundinaceus</name>
    <dbReference type="NCBI Taxonomy" id="35708"/>
    <lineage>
        <taxon>Eukaryota</taxon>
        <taxon>Viridiplantae</taxon>
        <taxon>Streptophyta</taxon>
        <taxon>Embryophyta</taxon>
        <taxon>Tracheophyta</taxon>
        <taxon>Spermatophyta</taxon>
        <taxon>Magnoliopsida</taxon>
        <taxon>Liliopsida</taxon>
        <taxon>Poales</taxon>
        <taxon>Poaceae</taxon>
        <taxon>PACMAD clade</taxon>
        <taxon>Arundinoideae</taxon>
        <taxon>Arundineae</taxon>
        <taxon>Arundo</taxon>
    </lineage>
</organism>
<reference evidence="1" key="1">
    <citation type="submission" date="2014-09" db="EMBL/GenBank/DDBJ databases">
        <authorList>
            <person name="Magalhaes I.L.F."/>
            <person name="Oliveira U."/>
            <person name="Santos F.R."/>
            <person name="Vidigal T.H.D.A."/>
            <person name="Brescovit A.D."/>
            <person name="Santos A.J."/>
        </authorList>
    </citation>
    <scope>NUCLEOTIDE SEQUENCE</scope>
    <source>
        <tissue evidence="1">Shoot tissue taken approximately 20 cm above the soil surface</tissue>
    </source>
</reference>
<dbReference type="EMBL" id="GBRH01214237">
    <property type="protein sequence ID" value="JAD83658.1"/>
    <property type="molecule type" value="Transcribed_RNA"/>
</dbReference>
<evidence type="ECO:0000313" key="1">
    <source>
        <dbReference type="EMBL" id="JAD83658.1"/>
    </source>
</evidence>
<name>A0A0A9DAF6_ARUDO</name>
<reference evidence="1" key="2">
    <citation type="journal article" date="2015" name="Data Brief">
        <title>Shoot transcriptome of the giant reed, Arundo donax.</title>
        <authorList>
            <person name="Barrero R.A."/>
            <person name="Guerrero F.D."/>
            <person name="Moolhuijzen P."/>
            <person name="Goolsby J.A."/>
            <person name="Tidwell J."/>
            <person name="Bellgard S.E."/>
            <person name="Bellgard M.I."/>
        </authorList>
    </citation>
    <scope>NUCLEOTIDE SEQUENCE</scope>
    <source>
        <tissue evidence="1">Shoot tissue taken approximately 20 cm above the soil surface</tissue>
    </source>
</reference>
<protein>
    <submittedName>
        <fullName evidence="1">Uncharacterized protein</fullName>
    </submittedName>
</protein>
<proteinExistence type="predicted"/>
<accession>A0A0A9DAF6</accession>